<dbReference type="InterPro" id="IPR002104">
    <property type="entry name" value="Integrase_catalytic"/>
</dbReference>
<dbReference type="SUPFAM" id="SSF56349">
    <property type="entry name" value="DNA breaking-rejoining enzymes"/>
    <property type="match status" value="1"/>
</dbReference>
<feature type="domain" description="Tyr recombinase" evidence="2">
    <location>
        <begin position="104"/>
        <end position="303"/>
    </location>
</feature>
<dbReference type="InterPro" id="IPR050090">
    <property type="entry name" value="Tyrosine_recombinase_XerCD"/>
</dbReference>
<dbReference type="Gene3D" id="1.10.443.10">
    <property type="entry name" value="Intergrase catalytic core"/>
    <property type="match status" value="1"/>
</dbReference>
<keyword evidence="10" id="KW-1185">Reference proteome</keyword>
<reference evidence="3 10" key="1">
    <citation type="submission" date="2021-12" db="EMBL/GenBank/DDBJ databases">
        <title>Genome sequence of Kibdelosporangium philippinense ATCC 49844.</title>
        <authorList>
            <person name="Fedorov E.A."/>
            <person name="Omeragic M."/>
            <person name="Shalygina K.F."/>
            <person name="Maclea K.S."/>
        </authorList>
    </citation>
    <scope>NUCLEOTIDE SEQUENCE [LARGE SCALE GENOMIC DNA]</scope>
    <source>
        <strain evidence="3 10">ATCC 49844</strain>
    </source>
</reference>
<dbReference type="EMBL" id="JAJVCN010000004">
    <property type="protein sequence ID" value="MCE7009912.1"/>
    <property type="molecule type" value="Genomic_DNA"/>
</dbReference>
<evidence type="ECO:0000313" key="6">
    <source>
        <dbReference type="EMBL" id="MCE7007330.1"/>
    </source>
</evidence>
<proteinExistence type="predicted"/>
<gene>
    <name evidence="3" type="ORF">LWC34_09835</name>
    <name evidence="4" type="ORF">LWC34_10680</name>
    <name evidence="5" type="ORF">LWC34_29600</name>
    <name evidence="6" type="ORF">LWC34_31590</name>
    <name evidence="7" type="ORF">LWC34_44975</name>
    <name evidence="8" type="ORF">LWC34_45755</name>
    <name evidence="9" type="ORF">LWC34_54045</name>
</gene>
<dbReference type="EMBL" id="JAJVCN010000001">
    <property type="protein sequence ID" value="MCE7003291.1"/>
    <property type="molecule type" value="Genomic_DNA"/>
</dbReference>
<evidence type="ECO:0000313" key="7">
    <source>
        <dbReference type="EMBL" id="MCE7009912.1"/>
    </source>
</evidence>
<dbReference type="EMBL" id="JAJVCN010000002">
    <property type="protein sequence ID" value="MCE7006953.1"/>
    <property type="molecule type" value="Genomic_DNA"/>
</dbReference>
<dbReference type="InterPro" id="IPR013762">
    <property type="entry name" value="Integrase-like_cat_sf"/>
</dbReference>
<evidence type="ECO:0000313" key="4">
    <source>
        <dbReference type="EMBL" id="MCE7003291.1"/>
    </source>
</evidence>
<dbReference type="PROSITE" id="PS51898">
    <property type="entry name" value="TYR_RECOMBINASE"/>
    <property type="match status" value="1"/>
</dbReference>
<dbReference type="Pfam" id="PF00589">
    <property type="entry name" value="Phage_integrase"/>
    <property type="match status" value="1"/>
</dbReference>
<dbReference type="EMBL" id="JAJVCN010000005">
    <property type="protein sequence ID" value="MCE7011680.1"/>
    <property type="molecule type" value="Genomic_DNA"/>
</dbReference>
<accession>A0ABS8Z6R8</accession>
<dbReference type="EMBL" id="JAJVCN010000004">
    <property type="protein sequence ID" value="MCE7010063.1"/>
    <property type="molecule type" value="Genomic_DNA"/>
</dbReference>
<dbReference type="EMBL" id="JAJVCN010000002">
    <property type="protein sequence ID" value="MCE7007330.1"/>
    <property type="molecule type" value="Genomic_DNA"/>
</dbReference>
<evidence type="ECO:0000256" key="1">
    <source>
        <dbReference type="ARBA" id="ARBA00023172"/>
    </source>
</evidence>
<evidence type="ECO:0000313" key="5">
    <source>
        <dbReference type="EMBL" id="MCE7006953.1"/>
    </source>
</evidence>
<sequence>MTQSRPPLRRALADYLDLRRAVGFRLANAGRLLGQFVDYLEHDGIDTITTENALAWATLPAGTSLHWLAIRVSVVRGFAAYLHSLDPCVEVPPAGVIHAVGPCRATPYLYSEAEIRSLIQAAAMLRPRLRAATYQSLISLLAISGLRISEAIALDDEDLDVEHELLMVRDTKFGKHRLVPLHPSAMRALTRYRQCRQERLPRPASPALLLSSRGTRLLHSNISLVFARLAEGCGITRRSASCRPRIHDLRHSFAVATVLDWYRQGADIPAMMPRLSTYLGHTDPKHTFWYLSAAPELMALAGQRLAEHLAGGA</sequence>
<comment type="caution">
    <text evidence="3">The sequence shown here is derived from an EMBL/GenBank/DDBJ whole genome shotgun (WGS) entry which is preliminary data.</text>
</comment>
<evidence type="ECO:0000313" key="8">
    <source>
        <dbReference type="EMBL" id="MCE7010063.1"/>
    </source>
</evidence>
<keyword evidence="1" id="KW-0233">DNA recombination</keyword>
<name>A0ABS8Z6R8_9PSEU</name>
<dbReference type="InterPro" id="IPR011010">
    <property type="entry name" value="DNA_brk_join_enz"/>
</dbReference>
<organism evidence="3 10">
    <name type="scientific">Kibdelosporangium philippinense</name>
    <dbReference type="NCBI Taxonomy" id="211113"/>
    <lineage>
        <taxon>Bacteria</taxon>
        <taxon>Bacillati</taxon>
        <taxon>Actinomycetota</taxon>
        <taxon>Actinomycetes</taxon>
        <taxon>Pseudonocardiales</taxon>
        <taxon>Pseudonocardiaceae</taxon>
        <taxon>Kibdelosporangium</taxon>
    </lineage>
</organism>
<evidence type="ECO:0000313" key="10">
    <source>
        <dbReference type="Proteomes" id="UP001521150"/>
    </source>
</evidence>
<evidence type="ECO:0000313" key="3">
    <source>
        <dbReference type="EMBL" id="MCE7003127.1"/>
    </source>
</evidence>
<dbReference type="RefSeq" id="WP_233724685.1">
    <property type="nucleotide sequence ID" value="NZ_JAJVCN010000001.1"/>
</dbReference>
<evidence type="ECO:0000313" key="9">
    <source>
        <dbReference type="EMBL" id="MCE7011680.1"/>
    </source>
</evidence>
<protein>
    <submittedName>
        <fullName evidence="3">Tyrosine-type recombinase/integrase</fullName>
    </submittedName>
</protein>
<dbReference type="PANTHER" id="PTHR30349">
    <property type="entry name" value="PHAGE INTEGRASE-RELATED"/>
    <property type="match status" value="1"/>
</dbReference>
<dbReference type="EMBL" id="JAJVCN010000001">
    <property type="protein sequence ID" value="MCE7003127.1"/>
    <property type="molecule type" value="Genomic_DNA"/>
</dbReference>
<evidence type="ECO:0000259" key="2">
    <source>
        <dbReference type="PROSITE" id="PS51898"/>
    </source>
</evidence>
<dbReference type="PANTHER" id="PTHR30349:SF81">
    <property type="entry name" value="TYROSINE RECOMBINASE XERC"/>
    <property type="match status" value="1"/>
</dbReference>
<dbReference type="Proteomes" id="UP001521150">
    <property type="component" value="Unassembled WGS sequence"/>
</dbReference>